<dbReference type="EMBL" id="MFEG01000032">
    <property type="protein sequence ID" value="OGE75255.1"/>
    <property type="molecule type" value="Genomic_DNA"/>
</dbReference>
<keyword evidence="1" id="KW-0472">Membrane</keyword>
<protein>
    <recommendedName>
        <fullName evidence="5">MSP domain-containing protein</fullName>
    </recommendedName>
</protein>
<comment type="caution">
    <text evidence="3">The sequence shown here is derived from an EMBL/GenBank/DDBJ whole genome shotgun (WGS) entry which is preliminary data.</text>
</comment>
<feature type="chain" id="PRO_5009520135" description="MSP domain-containing protein" evidence="2">
    <location>
        <begin position="28"/>
        <end position="180"/>
    </location>
</feature>
<evidence type="ECO:0008006" key="5">
    <source>
        <dbReference type="Google" id="ProtNLM"/>
    </source>
</evidence>
<dbReference type="Proteomes" id="UP000176547">
    <property type="component" value="Unassembled WGS sequence"/>
</dbReference>
<keyword evidence="1" id="KW-0812">Transmembrane</keyword>
<name>A0A1F5NCA9_9BACT</name>
<evidence type="ECO:0000256" key="1">
    <source>
        <dbReference type="SAM" id="Phobius"/>
    </source>
</evidence>
<feature type="signal peptide" evidence="2">
    <location>
        <begin position="1"/>
        <end position="27"/>
    </location>
</feature>
<keyword evidence="2" id="KW-0732">Signal</keyword>
<reference evidence="3 4" key="1">
    <citation type="journal article" date="2016" name="Nat. Commun.">
        <title>Thousands of microbial genomes shed light on interconnected biogeochemical processes in an aquifer system.</title>
        <authorList>
            <person name="Anantharaman K."/>
            <person name="Brown C.T."/>
            <person name="Hug L.A."/>
            <person name="Sharon I."/>
            <person name="Castelle C.J."/>
            <person name="Probst A.J."/>
            <person name="Thomas B.C."/>
            <person name="Singh A."/>
            <person name="Wilkins M.J."/>
            <person name="Karaoz U."/>
            <person name="Brodie E.L."/>
            <person name="Williams K.H."/>
            <person name="Hubbard S.S."/>
            <person name="Banfield J.F."/>
        </authorList>
    </citation>
    <scope>NUCLEOTIDE SEQUENCE [LARGE SCALE GENOMIC DNA]</scope>
</reference>
<accession>A0A1F5NCA9</accession>
<evidence type="ECO:0000256" key="2">
    <source>
        <dbReference type="SAM" id="SignalP"/>
    </source>
</evidence>
<dbReference type="AlphaFoldDB" id="A0A1F5NCA9"/>
<gene>
    <name evidence="3" type="ORF">A3K06_03120</name>
</gene>
<feature type="transmembrane region" description="Helical" evidence="1">
    <location>
        <begin position="146"/>
        <end position="170"/>
    </location>
</feature>
<organism evidence="3 4">
    <name type="scientific">Candidatus Doudnabacteria bacterium RIFCSPHIGHO2_01_52_17</name>
    <dbReference type="NCBI Taxonomy" id="1817820"/>
    <lineage>
        <taxon>Bacteria</taxon>
        <taxon>Candidatus Doudnaibacteriota</taxon>
    </lineage>
</organism>
<evidence type="ECO:0000313" key="3">
    <source>
        <dbReference type="EMBL" id="OGE75255.1"/>
    </source>
</evidence>
<sequence length="180" mass="19404">MGEGAVKRTAATIAVFLSLLSPALADAAGIEVTPAQLTIKTAPGKTADGELEVRNPTVDVQVFEVYPDNFAESLAVEPQSFTLEAGTKKAVKVILRRSLEANQKLQTDISVVTHALSTSALQANSGVKIPLTVEVGQKSFFGIPRAWFFTGTALYAAVVLIFVSAVRYYFWQKRKSTQQV</sequence>
<proteinExistence type="predicted"/>
<keyword evidence="1" id="KW-1133">Transmembrane helix</keyword>
<evidence type="ECO:0000313" key="4">
    <source>
        <dbReference type="Proteomes" id="UP000176547"/>
    </source>
</evidence>